<gene>
    <name evidence="1" type="ORF">BDN72DRAFT_960706</name>
</gene>
<dbReference type="Proteomes" id="UP000308600">
    <property type="component" value="Unassembled WGS sequence"/>
</dbReference>
<sequence length="557" mass="62514">MSEKPFPFLSSIHDLPNDLILQIFQLLQGDILAIARVSRYLNSLVTSYYFPGRSNPHHLDSITFHSNESHTAIHPKCTTRVERAIPSTDPLAFLSIAFDIHSLGELAWEFVGIDRPNPSQSLVNQYRRLSLLLSRLQSVDKVSLNFTGRKTERPHRVKVPPTLDKWTVAMVDLMNACVGALKANSKGAEELSMTGGLPIMGYRLDYTGSGPAFMVGEHPTLHGPGWKILRLGNKPLSDADTGILISPEARSVAETTKKFTIATTAFLHPPLCEWAYQFLSCAPLTSLTLGPLCYDATYWTSMLTWLPIPLQHLEEFTIRGCENIPGVSLAKFVQDLPSLKHCHIDVQADYHIKDFDITPLSLPNLVTLIAPPNFLYITRPDPSKPPKWFRVLNRIRGITTPRLSTLRIVVPRSYIDRRTDEVLKAYSNAPSVVVDLKGPLFLYLALTLSSGLDTSGKRSKVPSSYTSVKEIVVLADVMYWVVNVQGFEQRFLDFLGAFKNVKVLRVAFRALPPPQSQAPDNYPWTQPRMLDLYKRTCKSLELIVEGIDGKIVLHDFR</sequence>
<organism evidence="1 2">
    <name type="scientific">Pluteus cervinus</name>
    <dbReference type="NCBI Taxonomy" id="181527"/>
    <lineage>
        <taxon>Eukaryota</taxon>
        <taxon>Fungi</taxon>
        <taxon>Dikarya</taxon>
        <taxon>Basidiomycota</taxon>
        <taxon>Agaricomycotina</taxon>
        <taxon>Agaricomycetes</taxon>
        <taxon>Agaricomycetidae</taxon>
        <taxon>Agaricales</taxon>
        <taxon>Pluteineae</taxon>
        <taxon>Pluteaceae</taxon>
        <taxon>Pluteus</taxon>
    </lineage>
</organism>
<dbReference type="EMBL" id="ML208366">
    <property type="protein sequence ID" value="TFK67795.1"/>
    <property type="molecule type" value="Genomic_DNA"/>
</dbReference>
<accession>A0ACD3APS8</accession>
<reference evidence="1 2" key="1">
    <citation type="journal article" date="2019" name="Nat. Ecol. Evol.">
        <title>Megaphylogeny resolves global patterns of mushroom evolution.</title>
        <authorList>
            <person name="Varga T."/>
            <person name="Krizsan K."/>
            <person name="Foldi C."/>
            <person name="Dima B."/>
            <person name="Sanchez-Garcia M."/>
            <person name="Sanchez-Ramirez S."/>
            <person name="Szollosi G.J."/>
            <person name="Szarkandi J.G."/>
            <person name="Papp V."/>
            <person name="Albert L."/>
            <person name="Andreopoulos W."/>
            <person name="Angelini C."/>
            <person name="Antonin V."/>
            <person name="Barry K.W."/>
            <person name="Bougher N.L."/>
            <person name="Buchanan P."/>
            <person name="Buyck B."/>
            <person name="Bense V."/>
            <person name="Catcheside P."/>
            <person name="Chovatia M."/>
            <person name="Cooper J."/>
            <person name="Damon W."/>
            <person name="Desjardin D."/>
            <person name="Finy P."/>
            <person name="Geml J."/>
            <person name="Haridas S."/>
            <person name="Hughes K."/>
            <person name="Justo A."/>
            <person name="Karasinski D."/>
            <person name="Kautmanova I."/>
            <person name="Kiss B."/>
            <person name="Kocsube S."/>
            <person name="Kotiranta H."/>
            <person name="LaButti K.M."/>
            <person name="Lechner B.E."/>
            <person name="Liimatainen K."/>
            <person name="Lipzen A."/>
            <person name="Lukacs Z."/>
            <person name="Mihaltcheva S."/>
            <person name="Morgado L.N."/>
            <person name="Niskanen T."/>
            <person name="Noordeloos M.E."/>
            <person name="Ohm R.A."/>
            <person name="Ortiz-Santana B."/>
            <person name="Ovrebo C."/>
            <person name="Racz N."/>
            <person name="Riley R."/>
            <person name="Savchenko A."/>
            <person name="Shiryaev A."/>
            <person name="Soop K."/>
            <person name="Spirin V."/>
            <person name="Szebenyi C."/>
            <person name="Tomsovsky M."/>
            <person name="Tulloss R.E."/>
            <person name="Uehling J."/>
            <person name="Grigoriev I.V."/>
            <person name="Vagvolgyi C."/>
            <person name="Papp T."/>
            <person name="Martin F.M."/>
            <person name="Miettinen O."/>
            <person name="Hibbett D.S."/>
            <person name="Nagy L.G."/>
        </authorList>
    </citation>
    <scope>NUCLEOTIDE SEQUENCE [LARGE SCALE GENOMIC DNA]</scope>
    <source>
        <strain evidence="1 2">NL-1719</strain>
    </source>
</reference>
<evidence type="ECO:0000313" key="2">
    <source>
        <dbReference type="Proteomes" id="UP000308600"/>
    </source>
</evidence>
<keyword evidence="2" id="KW-1185">Reference proteome</keyword>
<name>A0ACD3APS8_9AGAR</name>
<proteinExistence type="predicted"/>
<protein>
    <submittedName>
        <fullName evidence="1">Uncharacterized protein</fullName>
    </submittedName>
</protein>
<evidence type="ECO:0000313" key="1">
    <source>
        <dbReference type="EMBL" id="TFK67795.1"/>
    </source>
</evidence>